<dbReference type="InterPro" id="IPR027417">
    <property type="entry name" value="P-loop_NTPase"/>
</dbReference>
<evidence type="ECO:0008006" key="3">
    <source>
        <dbReference type="Google" id="ProtNLM"/>
    </source>
</evidence>
<dbReference type="Gene3D" id="3.40.50.300">
    <property type="entry name" value="P-loop containing nucleotide triphosphate hydrolases"/>
    <property type="match status" value="1"/>
</dbReference>
<proteinExistence type="predicted"/>
<comment type="caution">
    <text evidence="1">The sequence shown here is derived from an EMBL/GenBank/DDBJ whole genome shotgun (WGS) entry which is preliminary data.</text>
</comment>
<evidence type="ECO:0000313" key="2">
    <source>
        <dbReference type="Proteomes" id="UP000011566"/>
    </source>
</evidence>
<gene>
    <name evidence="1" type="ORF">C447_09912</name>
</gene>
<dbReference type="Proteomes" id="UP000011566">
    <property type="component" value="Unassembled WGS sequence"/>
</dbReference>
<accession>M0LYE7</accession>
<dbReference type="RefSeq" id="WP_007693383.1">
    <property type="nucleotide sequence ID" value="NZ_AOMB01000030.1"/>
</dbReference>
<evidence type="ECO:0000313" key="1">
    <source>
        <dbReference type="EMBL" id="EMA38461.1"/>
    </source>
</evidence>
<dbReference type="PATRIC" id="fig|1132509.6.peg.2236"/>
<dbReference type="OrthoDB" id="275289at2157"/>
<reference evidence="1 2" key="1">
    <citation type="journal article" date="2014" name="PLoS Genet.">
        <title>Phylogenetically driven sequencing of extremely halophilic archaea reveals strategies for static and dynamic osmo-response.</title>
        <authorList>
            <person name="Becker E.A."/>
            <person name="Seitzer P.M."/>
            <person name="Tritt A."/>
            <person name="Larsen D."/>
            <person name="Krusor M."/>
            <person name="Yao A.I."/>
            <person name="Wu D."/>
            <person name="Madern D."/>
            <person name="Eisen J.A."/>
            <person name="Darling A.E."/>
            <person name="Facciotti M.T."/>
        </authorList>
    </citation>
    <scope>NUCLEOTIDE SEQUENCE [LARGE SCALE GENOMIC DNA]</scope>
    <source>
        <strain evidence="1 2">100A6</strain>
    </source>
</reference>
<sequence>MSSAPAPSREPLLPKPRFSIYDKQQEVLESDARHRVLRWGRRAGKNIVAVIDLEERGRHPWTYEWGSDDPANTVIWWVGPSYNQAKKYGFQPLKSALPDSWIERVSNTEPFEIKLTNGVLYEFRTFDYPDTLQGAGVDHIVIDEGDYMPDSLWYNDLDPMLMDSMGSMMAISKPIRPRSWFNTFYEYGQSADYPDYFSSHATSSDNPFIAENPEDKRGTVPNHVFRREYLAQLPDDGGQVFKKLGDRLFTESYPLKGEVVEGIGEVSRPAADCTPPFSVGVDFARHRDYRVTTALDAEGYVVYFSRDQNEGWDTIQSDIEAVHASYPGIVVPDASRDNKIIPDLAMEGVTLEPTSFSPKTKKELIENLITLIETGEITASSTSALDQLRLELRRMEKEVTNNSYTRYNAPDNGHDDCVDSLALAASKLDDIQLAARRGWNEPDAAEDDDGGISYA</sequence>
<dbReference type="EMBL" id="AOMB01000030">
    <property type="protein sequence ID" value="EMA38461.1"/>
    <property type="molecule type" value="Genomic_DNA"/>
</dbReference>
<name>M0LYE7_9EURY</name>
<protein>
    <recommendedName>
        <fullName evidence="3">Terminase large subunit gp17-like C-terminal domain-containing protein</fullName>
    </recommendedName>
</protein>
<keyword evidence="2" id="KW-1185">Reference proteome</keyword>
<organism evidence="1 2">
    <name type="scientific">Halococcus hamelinensis 100A6</name>
    <dbReference type="NCBI Taxonomy" id="1132509"/>
    <lineage>
        <taxon>Archaea</taxon>
        <taxon>Methanobacteriati</taxon>
        <taxon>Methanobacteriota</taxon>
        <taxon>Stenosarchaea group</taxon>
        <taxon>Halobacteria</taxon>
        <taxon>Halobacteriales</taxon>
        <taxon>Halococcaceae</taxon>
        <taxon>Halococcus</taxon>
    </lineage>
</organism>
<dbReference type="eggNOG" id="arCOG09550">
    <property type="taxonomic scope" value="Archaea"/>
</dbReference>
<dbReference type="AlphaFoldDB" id="M0LYE7"/>
<dbReference type="Gene3D" id="3.30.420.240">
    <property type="match status" value="1"/>
</dbReference>